<feature type="region of interest" description="Disordered" evidence="1">
    <location>
        <begin position="2307"/>
        <end position="2355"/>
    </location>
</feature>
<feature type="compositionally biased region" description="Low complexity" evidence="1">
    <location>
        <begin position="540"/>
        <end position="558"/>
    </location>
</feature>
<accession>A0A8H3I7X5</accession>
<proteinExistence type="predicted"/>
<feature type="region of interest" description="Disordered" evidence="1">
    <location>
        <begin position="2387"/>
        <end position="2423"/>
    </location>
</feature>
<feature type="compositionally biased region" description="Polar residues" evidence="1">
    <location>
        <begin position="505"/>
        <end position="539"/>
    </location>
</feature>
<evidence type="ECO:0000256" key="1">
    <source>
        <dbReference type="SAM" id="MobiDB-lite"/>
    </source>
</evidence>
<feature type="region of interest" description="Disordered" evidence="1">
    <location>
        <begin position="2442"/>
        <end position="2492"/>
    </location>
</feature>
<feature type="compositionally biased region" description="Low complexity" evidence="1">
    <location>
        <begin position="1419"/>
        <end position="1433"/>
    </location>
</feature>
<feature type="compositionally biased region" description="Low complexity" evidence="1">
    <location>
        <begin position="572"/>
        <end position="585"/>
    </location>
</feature>
<keyword evidence="2" id="KW-0732">Signal</keyword>
<evidence type="ECO:0000313" key="4">
    <source>
        <dbReference type="EMBL" id="CAF9910720.1"/>
    </source>
</evidence>
<evidence type="ECO:0000313" key="5">
    <source>
        <dbReference type="Proteomes" id="UP000664203"/>
    </source>
</evidence>
<feature type="compositionally biased region" description="Low complexity" evidence="1">
    <location>
        <begin position="685"/>
        <end position="708"/>
    </location>
</feature>
<organism evidence="4 5">
    <name type="scientific">Alectoria fallacina</name>
    <dbReference type="NCBI Taxonomy" id="1903189"/>
    <lineage>
        <taxon>Eukaryota</taxon>
        <taxon>Fungi</taxon>
        <taxon>Dikarya</taxon>
        <taxon>Ascomycota</taxon>
        <taxon>Pezizomycotina</taxon>
        <taxon>Lecanoromycetes</taxon>
        <taxon>OSLEUM clade</taxon>
        <taxon>Lecanoromycetidae</taxon>
        <taxon>Lecanorales</taxon>
        <taxon>Lecanorineae</taxon>
        <taxon>Parmeliaceae</taxon>
        <taxon>Alectoria</taxon>
    </lineage>
</organism>
<dbReference type="SUPFAM" id="SSF50978">
    <property type="entry name" value="WD40 repeat-like"/>
    <property type="match status" value="1"/>
</dbReference>
<dbReference type="GO" id="GO:0008540">
    <property type="term" value="C:proteasome regulatory particle, base subcomplex"/>
    <property type="evidence" value="ECO:0007669"/>
    <property type="project" value="TreeGrafter"/>
</dbReference>
<dbReference type="EMBL" id="CAJPDR010000044">
    <property type="protein sequence ID" value="CAF9910720.1"/>
    <property type="molecule type" value="Genomic_DNA"/>
</dbReference>
<keyword evidence="5" id="KW-1185">Reference proteome</keyword>
<feature type="region of interest" description="Disordered" evidence="1">
    <location>
        <begin position="505"/>
        <end position="722"/>
    </location>
</feature>
<feature type="domain" description="F-box" evidence="3">
    <location>
        <begin position="1515"/>
        <end position="1561"/>
    </location>
</feature>
<feature type="compositionally biased region" description="Polar residues" evidence="1">
    <location>
        <begin position="1370"/>
        <end position="1395"/>
    </location>
</feature>
<feature type="compositionally biased region" description="Low complexity" evidence="1">
    <location>
        <begin position="50"/>
        <end position="66"/>
    </location>
</feature>
<dbReference type="Gene3D" id="2.130.10.10">
    <property type="entry name" value="YVTN repeat-like/Quinoprotein amine dehydrogenase"/>
    <property type="match status" value="1"/>
</dbReference>
<dbReference type="PANTHER" id="PTHR10223">
    <property type="entry name" value="26S PROTEASOME NON-ATPASE REGULATORY SUBUNIT 4"/>
    <property type="match status" value="1"/>
</dbReference>
<gene>
    <name evidence="4" type="ORF">ALECFALPRED_006807</name>
</gene>
<evidence type="ECO:0000259" key="3">
    <source>
        <dbReference type="PROSITE" id="PS50181"/>
    </source>
</evidence>
<feature type="compositionally biased region" description="Polar residues" evidence="1">
    <location>
        <begin position="214"/>
        <end position="234"/>
    </location>
</feature>
<dbReference type="Pfam" id="PF12937">
    <property type="entry name" value="F-box-like"/>
    <property type="match status" value="1"/>
</dbReference>
<dbReference type="InterPro" id="IPR036047">
    <property type="entry name" value="F-box-like_dom_sf"/>
</dbReference>
<feature type="compositionally biased region" description="Basic and acidic residues" evidence="1">
    <location>
        <begin position="2337"/>
        <end position="2355"/>
    </location>
</feature>
<dbReference type="GO" id="GO:0005829">
    <property type="term" value="C:cytosol"/>
    <property type="evidence" value="ECO:0007669"/>
    <property type="project" value="TreeGrafter"/>
</dbReference>
<dbReference type="PANTHER" id="PTHR10223:SF2">
    <property type="entry name" value="F-BOX AND WD DOMAIN PROTEIN (AFU_ORTHOLOGUE AFUA_6G11400)"/>
    <property type="match status" value="1"/>
</dbReference>
<feature type="compositionally biased region" description="Low complexity" evidence="1">
    <location>
        <begin position="2467"/>
        <end position="2492"/>
    </location>
</feature>
<dbReference type="PROSITE" id="PS50181">
    <property type="entry name" value="FBOX"/>
    <property type="match status" value="1"/>
</dbReference>
<feature type="compositionally biased region" description="Basic and acidic residues" evidence="1">
    <location>
        <begin position="1396"/>
        <end position="1416"/>
    </location>
</feature>
<dbReference type="SUPFAM" id="SSF81383">
    <property type="entry name" value="F-box domain"/>
    <property type="match status" value="1"/>
</dbReference>
<dbReference type="InterPro" id="IPR001810">
    <property type="entry name" value="F-box_dom"/>
</dbReference>
<dbReference type="InterPro" id="IPR027040">
    <property type="entry name" value="PSMD4"/>
</dbReference>
<feature type="compositionally biased region" description="Polar residues" evidence="1">
    <location>
        <begin position="562"/>
        <end position="571"/>
    </location>
</feature>
<feature type="compositionally biased region" description="Low complexity" evidence="1">
    <location>
        <begin position="1623"/>
        <end position="1643"/>
    </location>
</feature>
<dbReference type="OrthoDB" id="2095648at2759"/>
<feature type="compositionally biased region" description="Polar residues" evidence="1">
    <location>
        <begin position="597"/>
        <end position="638"/>
    </location>
</feature>
<feature type="chain" id="PRO_5033994327" description="F-box domain-containing protein" evidence="2">
    <location>
        <begin position="26"/>
        <end position="2524"/>
    </location>
</feature>
<sequence>MALRQLLGVTCLAHYLLISSVGVYGITDHSREHYVKPQDPYWNSTGPLDSGASAAATSTGLSTPSSEGILAIRTTPSSDRTLQKAGAVYLERPRPLHSGPPHPSRPFHMSLLGDQAIGSAKALPLSSTAILTQNGADSLSSADKLVYVLGATRGSSTASRSGSASVLASMDGLRFIRPSDVTPGPVLASGRHQSSTLTWCPPSPIANLRPPGSSIRTTSSDSAIADNKNTSASHKSIAAVSGTGESPRVKESLDSIKNRTEGRTRLYPWLGPRPLDVRPIHLLLSRLSTGSYATPGALIQKQPLATATGSDRMSSAKFNLAPSGMRESSTWRNYLESMNLNRTESRNSERVEAHRPSVGLSLSGSNASTFNRIGHYLGAITGGQYPTNCSGLVTSTAHIVYEMVTSTILVNETITLGPNATIPLPVFITPPPACRTTTAPCEGTYCPSSSSLPVFPPIFGPHPKEPLPKSPIVFSPYTPRTTTSTLLVTKKSPAIVNQLTSVGNLFGPSTPTPQAVAAQPSSEGQQATGQKSGSSSPEMSTQSDDSSPSDSDGDSQSPEKSIPQQNPTNGKSPSPSSNSQNSDSQKPGAGSVGGQLTGSDDPTASHGNQPNGATSNSGATPNNGATSNHGGLSSNGDVSGNGDASGNRAASSNGGTSNSGSTSTGGDAASNGRVTNKGSASKYEGTSSSGDSSSSEGAASTNGEGSSNENVPDPGAGGTFDSHGTQYVSSVFMAGNVPISIASNVIIVGSHTVKAGSPPTTVAAHGQTVIIQPSQIVALGKTIPIQAAVTPPPAKSTIIGNVPVILRPQDIAIGSKIFEHGSSPTSVIYNGQTFSWDANHLAGADATVVFPSPDSFAPRVTAGGQVFAVFPSRLQASGRTIPLPDTEKASPFVYKGQTFSVNPSQIIVPDTSITLPPANKVTPFVYIDHSLSVDASQFMARSTTIPLSLGSGTVTYNGQVLTIKPSEIIGPSTTIALSAPNDGAASPTAVITGGLTFSIGPSAAVVGSSTYSFVPGKPPATIMTHGEAVLVGSNGVQFGNFHVPIPISTPSFSAITQGDLTFSVAPSEVVVSGHTDKIRSDMTPITTVVDGHTFSIGPKGVGLASTTVPLPTPKPNFSMATEGDLTFSVAPSEVVVKGKTFSIASNRAPITTAVDGQIMTIGPKGIHLQGTTVNLPVIQTPIGVTAGGLTFSLGATDAVISGTTYAIGSGAPPRTVVVGSQTVEIGSAGVMLPSTTIAPEQTPTAVTADGLTFSMDSSEAVINGTNYAIGSGALAKTIVEGSVTMILGTNGIVLPSTTIRPWSSATQTGFSSVLGSSGASSAAIVTGPLTPVATGREGDKKHAAGVSTRIPDCSTLLPLDSSSSSVNLYMQSEPNETSQKNSLPQSPRENTTDSQHGFHDSDEHLSRQLHAGEGRAKSWRSASNTSPSASSVESSDDARERPLRRLSPPSRHKSGSPVDRIVEHEKDLTYLPKKRSEGRTFTVVQRGKNFGSFQVAIEDFPNGSHFTFDSTFALMLPMAKISTEVLTHVLSHLPPSSLSDVSLVSRRFHQLVTTPHAWRIAFSRFFPGAEALSTLDTNSELSEDSEIRSERRFFTRLTALASWRSEYILRTRLLRSVGRGKPAESSASVGSGSSRPGASSNGSAHVTYNSDLVTPVDHLHATFGIEFNKRPPRFIHGATDVGMASSSDPRNSKVDAWGFSDSLITQQFEDNHPGEAPYGLGAGDVIGVPNTMDISQPFGMIYAEGLPGGRVYYRSTEEKRGRDLASPLNNSVPELGIPATLPTESMCSVWIAKAPHVPDLSEGTVGMLVGSSSGLVSSYSLGTNPLRERRLERGELTARWVLSPGVPIIAIAVDENFSSKRQSINRIWAVALNALGEVFYLTDFPVRPVLDRALKINKVHFERLAWQSGRSVHWTLVEPTRRIATPDPFDRSEVDGSYSPRTSWDGTCLSKEQIVAETNEINVFLQKKPKQFRKVCEGWDMRRRLEVDFAADDEDGAGEGILVIGCGSDEGQHATIKRYTRCKVKESSDNNLVGQGASKSITHGDASHGSIFGDNNPLINEQPTWSFKDRAISRRSSASPLDSGLGARLIEEWRTSIFLLGGLKSPQITTTAVDVSNFALLMTTEDPLLYMSGSSAAPSPLSSPMGKTSSHSLTDVPGQRARLLAVGTKTGTIVLWNARAPIASNTIMDNSIKPVRIIYTDSPQISCLALTSLYLVHGGNDGLVQAWDPLASTTDPIRTLNSRFSSRARRRLIQAEASPTGVGINLFAAGAICLDPDPTVLRGMVSLGSHLRYWSYTSLAADQYKGNKRRLRRSERGSNQGGDRFSGTGRGALKDYIANEKSELEREKRNKREEEKRLAGRFGVDLLGPGASEDEILAYATMLSEEAAQSDELRRKSASDGESSDTITEEIVASPVSSPAQDDIDDDIAEAIRLSLQENINPTPHAIHNAGTSEIPVKYAKAKRNKVSPSSSPSRSGASGVSPKAAKAASVPAAELDDLEFALQLSQAEEESRAQGGKGKGRAF</sequence>
<feature type="region of interest" description="Disordered" evidence="1">
    <location>
        <begin position="1620"/>
        <end position="1643"/>
    </location>
</feature>
<dbReference type="GO" id="GO:0043161">
    <property type="term" value="P:proteasome-mediated ubiquitin-dependent protein catabolic process"/>
    <property type="evidence" value="ECO:0007669"/>
    <property type="project" value="TreeGrafter"/>
</dbReference>
<name>A0A8H3I7X5_9LECA</name>
<dbReference type="GO" id="GO:0031593">
    <property type="term" value="F:polyubiquitin modification-dependent protein binding"/>
    <property type="evidence" value="ECO:0007669"/>
    <property type="project" value="TreeGrafter"/>
</dbReference>
<feature type="region of interest" description="Disordered" evidence="1">
    <location>
        <begin position="45"/>
        <end position="66"/>
    </location>
</feature>
<dbReference type="GO" id="GO:0005634">
    <property type="term" value="C:nucleus"/>
    <property type="evidence" value="ECO:0007669"/>
    <property type="project" value="TreeGrafter"/>
</dbReference>
<feature type="compositionally biased region" description="Low complexity" evidence="1">
    <location>
        <begin position="640"/>
        <end position="672"/>
    </location>
</feature>
<feature type="region of interest" description="Disordered" evidence="1">
    <location>
        <begin position="193"/>
        <end position="252"/>
    </location>
</feature>
<reference evidence="4" key="1">
    <citation type="submission" date="2021-03" db="EMBL/GenBank/DDBJ databases">
        <authorList>
            <person name="Tagirdzhanova G."/>
        </authorList>
    </citation>
    <scope>NUCLEOTIDE SEQUENCE</scope>
</reference>
<dbReference type="InterPro" id="IPR036322">
    <property type="entry name" value="WD40_repeat_dom_sf"/>
</dbReference>
<dbReference type="Proteomes" id="UP000664203">
    <property type="component" value="Unassembled WGS sequence"/>
</dbReference>
<comment type="caution">
    <text evidence="4">The sequence shown here is derived from an EMBL/GenBank/DDBJ whole genome shotgun (WGS) entry which is preliminary data.</text>
</comment>
<evidence type="ECO:0000256" key="2">
    <source>
        <dbReference type="SAM" id="SignalP"/>
    </source>
</evidence>
<dbReference type="Gene3D" id="1.20.1280.50">
    <property type="match status" value="1"/>
</dbReference>
<dbReference type="InterPro" id="IPR015943">
    <property type="entry name" value="WD40/YVTN_repeat-like_dom_sf"/>
</dbReference>
<protein>
    <recommendedName>
        <fullName evidence="3">F-box domain-containing protein</fullName>
    </recommendedName>
</protein>
<feature type="region of interest" description="Disordered" evidence="1">
    <location>
        <begin position="1370"/>
        <end position="1465"/>
    </location>
</feature>
<feature type="signal peptide" evidence="2">
    <location>
        <begin position="1"/>
        <end position="25"/>
    </location>
</feature>